<dbReference type="CDD" id="cd01300">
    <property type="entry name" value="YtcJ_like"/>
    <property type="match status" value="1"/>
</dbReference>
<evidence type="ECO:0000313" key="3">
    <source>
        <dbReference type="EMBL" id="NJC24685.1"/>
    </source>
</evidence>
<feature type="chain" id="PRO_5046560990" description="Amidohydrolase 3 domain-containing protein" evidence="1">
    <location>
        <begin position="24"/>
        <end position="579"/>
    </location>
</feature>
<dbReference type="RefSeq" id="WP_168035502.1">
    <property type="nucleotide sequence ID" value="NZ_JAATJH010000001.1"/>
</dbReference>
<proteinExistence type="predicted"/>
<dbReference type="SUPFAM" id="SSF51338">
    <property type="entry name" value="Composite domain of metallo-dependent hydrolases"/>
    <property type="match status" value="1"/>
</dbReference>
<feature type="domain" description="Amidohydrolase 3" evidence="2">
    <location>
        <begin position="88"/>
        <end position="571"/>
    </location>
</feature>
<evidence type="ECO:0000256" key="1">
    <source>
        <dbReference type="SAM" id="SignalP"/>
    </source>
</evidence>
<dbReference type="InterPro" id="IPR032466">
    <property type="entry name" value="Metal_Hydrolase"/>
</dbReference>
<dbReference type="InterPro" id="IPR011059">
    <property type="entry name" value="Metal-dep_hydrolase_composite"/>
</dbReference>
<dbReference type="PANTHER" id="PTHR22642">
    <property type="entry name" value="IMIDAZOLONEPROPIONASE"/>
    <property type="match status" value="1"/>
</dbReference>
<name>A0ABX0X660_9BACT</name>
<dbReference type="Proteomes" id="UP000770785">
    <property type="component" value="Unassembled WGS sequence"/>
</dbReference>
<comment type="caution">
    <text evidence="3">The sequence shown here is derived from an EMBL/GenBank/DDBJ whole genome shotgun (WGS) entry which is preliminary data.</text>
</comment>
<dbReference type="SUPFAM" id="SSF51556">
    <property type="entry name" value="Metallo-dependent hydrolases"/>
    <property type="match status" value="1"/>
</dbReference>
<feature type="signal peptide" evidence="1">
    <location>
        <begin position="1"/>
        <end position="23"/>
    </location>
</feature>
<dbReference type="PANTHER" id="PTHR22642:SF2">
    <property type="entry name" value="PROTEIN LONG AFTER FAR-RED 3"/>
    <property type="match status" value="1"/>
</dbReference>
<evidence type="ECO:0000259" key="2">
    <source>
        <dbReference type="Pfam" id="PF07969"/>
    </source>
</evidence>
<reference evidence="3 4" key="1">
    <citation type="submission" date="2020-03" db="EMBL/GenBank/DDBJ databases">
        <title>Genomic Encyclopedia of Type Strains, Phase IV (KMG-IV): sequencing the most valuable type-strain genomes for metagenomic binning, comparative biology and taxonomic classification.</title>
        <authorList>
            <person name="Goeker M."/>
        </authorList>
    </citation>
    <scope>NUCLEOTIDE SEQUENCE [LARGE SCALE GENOMIC DNA]</scope>
    <source>
        <strain evidence="3 4">DSM 105096</strain>
    </source>
</reference>
<dbReference type="InterPro" id="IPR033932">
    <property type="entry name" value="YtcJ-like"/>
</dbReference>
<accession>A0ABX0X660</accession>
<keyword evidence="1" id="KW-0732">Signal</keyword>
<dbReference type="InterPro" id="IPR013108">
    <property type="entry name" value="Amidohydro_3"/>
</dbReference>
<keyword evidence="4" id="KW-1185">Reference proteome</keyword>
<sequence>MKLTANRLCLLLLLLGLLNYSCGDKTNADGAAALLVYNASLWTEQGCADAGAGPCGTAMLVGQDGNIIAVGTDTTEWSDLLSATTRRVDAGGNFVMPGFIEGHAHFSGLGSSLRNLNFLRSKNWNEIVAMVADRAADTPEGDWISGRGWHQEKWDQPHDHSVGGYPVHDELSRLTSTHPVILRHASGHALFANEKAMDLAGVNRETPDPPGGRVLRDATGDPTGVFEERAMDLITDAYQNFVQTMTPESRKSEWLAGIRAAQAECLKNGITSFQDAGTKYQELDWYKELDAADSLQLKLWVMLRHSYGRMANDMEGLPHYGDRFTCAAIKTELDGALGSYGAWLIEPYFDNPGFSGQNTTLVATVDSIADLALKHNMQLCVHAIGDRGVRETLDVIASKQLGKDARWRIEHSQHIDPEDIPRYAELNVIASMQGIHCTSDALFAENRLGTERARTGAYPWRSLLDAGAVVTNGTDAPVEDVDPIESFYASVTRRRADGKATFFPEQRMTREEALHSYTGAGAYAAFEENEKGRLLPGLAADFVVLSNDLRSCADEDILATEILATYVDGELAFAKAVIK</sequence>
<evidence type="ECO:0000313" key="4">
    <source>
        <dbReference type="Proteomes" id="UP000770785"/>
    </source>
</evidence>
<organism evidence="3 4">
    <name type="scientific">Neolewinella antarctica</name>
    <dbReference type="NCBI Taxonomy" id="442734"/>
    <lineage>
        <taxon>Bacteria</taxon>
        <taxon>Pseudomonadati</taxon>
        <taxon>Bacteroidota</taxon>
        <taxon>Saprospiria</taxon>
        <taxon>Saprospirales</taxon>
        <taxon>Lewinellaceae</taxon>
        <taxon>Neolewinella</taxon>
    </lineage>
</organism>
<dbReference type="Gene3D" id="3.10.310.70">
    <property type="match status" value="1"/>
</dbReference>
<protein>
    <recommendedName>
        <fullName evidence="2">Amidohydrolase 3 domain-containing protein</fullName>
    </recommendedName>
</protein>
<dbReference type="Pfam" id="PF07969">
    <property type="entry name" value="Amidohydro_3"/>
    <property type="match status" value="1"/>
</dbReference>
<gene>
    <name evidence="3" type="ORF">GGR27_000166</name>
</gene>
<dbReference type="Gene3D" id="2.30.40.10">
    <property type="entry name" value="Urease, subunit C, domain 1"/>
    <property type="match status" value="1"/>
</dbReference>
<dbReference type="EMBL" id="JAATJH010000001">
    <property type="protein sequence ID" value="NJC24685.1"/>
    <property type="molecule type" value="Genomic_DNA"/>
</dbReference>
<dbReference type="Gene3D" id="3.20.20.140">
    <property type="entry name" value="Metal-dependent hydrolases"/>
    <property type="match status" value="1"/>
</dbReference>